<dbReference type="PROSITE" id="PS00463">
    <property type="entry name" value="ZN2_CY6_FUNGAL_1"/>
    <property type="match status" value="1"/>
</dbReference>
<keyword evidence="3" id="KW-0805">Transcription regulation</keyword>
<evidence type="ECO:0000313" key="9">
    <source>
        <dbReference type="EMBL" id="KAH8689888.1"/>
    </source>
</evidence>
<dbReference type="RefSeq" id="XP_046066171.1">
    <property type="nucleotide sequence ID" value="XM_046212225.1"/>
</dbReference>
<feature type="region of interest" description="Disordered" evidence="7">
    <location>
        <begin position="591"/>
        <end position="611"/>
    </location>
</feature>
<dbReference type="GO" id="GO:0006351">
    <property type="term" value="P:DNA-templated transcription"/>
    <property type="evidence" value="ECO:0007669"/>
    <property type="project" value="InterPro"/>
</dbReference>
<dbReference type="Pfam" id="PF00172">
    <property type="entry name" value="Zn_clus"/>
    <property type="match status" value="1"/>
</dbReference>
<dbReference type="InterPro" id="IPR007219">
    <property type="entry name" value="XnlR_reg_dom"/>
</dbReference>
<protein>
    <recommendedName>
        <fullName evidence="8">Zn(2)-C6 fungal-type domain-containing protein</fullName>
    </recommendedName>
</protein>
<sequence length="682" mass="78121">MSAKRKANSDQAGSQNRKRAPRQDPVSCQSCRTKKLKCDRQQPCHNCQTRRNECVYAVNTFHQFTYPTPPSTTTERSSSVPVFTQPVVSEIIRPPSKGGQRSSEDNAQEITTGWLETIVMGPRMPDALPMSMKDKHIPNCANLPTPLASFLPRESEAILLFNYYTNNIDYVYHVIVPDRTLSQITTIYQNVHTNSTVNLNHLALLFSITAAAHYFRNMGSFNSSKEDEREAEKKCREFTTLVGAALTQSNYLNYPTVEGIQATIIICHCVSNLGQEPAIRAYFVHGTMISQGRQLGLHRIDSVQSKECRKRNGYDPVELELKRRLWWQLVSFDWLLGFLSGPQEGTYLIQPTHMSVNMPVNIHDDELGRQEDGYCNPETVPTKMSYAIERLKLATVCREIIDATCQEQAQGIEIEYTKIMDLDRRLNQQYKQIPEFFRLDSVTRRKYAQLYKDWPQISWQRLLLHQGYHARVCRLHRSYFIRGAQDPTYSYSHVMCLQSARRVIEIKRIMDSEIQNMPGSSLIWSVMHHVFMAAAILLMDLCFNWDDILADKRREEILDACRMLDRAQQRSSLVQEGINALMEVMQRYWRPSNEQQHPETESRSDSVSGVGVGARDEDVAVHSLESDTSVYPTNSSDFTSIDNRGLENMWSEFLDNGAPLVANPEEWAGLLADLTDATNLYE</sequence>
<evidence type="ECO:0000256" key="2">
    <source>
        <dbReference type="ARBA" id="ARBA00022723"/>
    </source>
</evidence>
<evidence type="ECO:0000256" key="1">
    <source>
        <dbReference type="ARBA" id="ARBA00004123"/>
    </source>
</evidence>
<keyword evidence="5" id="KW-0804">Transcription</keyword>
<comment type="subcellular location">
    <subcellularLocation>
        <location evidence="1">Nucleus</location>
    </subcellularLocation>
</comment>
<dbReference type="InterPro" id="IPR050613">
    <property type="entry name" value="Sec_Metabolite_Reg"/>
</dbReference>
<dbReference type="SMART" id="SM00906">
    <property type="entry name" value="Fungal_trans"/>
    <property type="match status" value="1"/>
</dbReference>
<dbReference type="CDD" id="cd12148">
    <property type="entry name" value="fungal_TF_MHR"/>
    <property type="match status" value="1"/>
</dbReference>
<evidence type="ECO:0000313" key="10">
    <source>
        <dbReference type="Proteomes" id="UP001201262"/>
    </source>
</evidence>
<dbReference type="InterPro" id="IPR036864">
    <property type="entry name" value="Zn2-C6_fun-type_DNA-bd_sf"/>
</dbReference>
<organism evidence="9 10">
    <name type="scientific">Talaromyces proteolyticus</name>
    <dbReference type="NCBI Taxonomy" id="1131652"/>
    <lineage>
        <taxon>Eukaryota</taxon>
        <taxon>Fungi</taxon>
        <taxon>Dikarya</taxon>
        <taxon>Ascomycota</taxon>
        <taxon>Pezizomycotina</taxon>
        <taxon>Eurotiomycetes</taxon>
        <taxon>Eurotiomycetidae</taxon>
        <taxon>Eurotiales</taxon>
        <taxon>Trichocomaceae</taxon>
        <taxon>Talaromyces</taxon>
        <taxon>Talaromyces sect. Bacilispori</taxon>
    </lineage>
</organism>
<evidence type="ECO:0000259" key="8">
    <source>
        <dbReference type="PROSITE" id="PS50048"/>
    </source>
</evidence>
<keyword evidence="4" id="KW-0238">DNA-binding</keyword>
<dbReference type="PANTHER" id="PTHR31001:SF90">
    <property type="entry name" value="CENTROMERE DNA-BINDING PROTEIN COMPLEX CBF3 SUBUNIT B"/>
    <property type="match status" value="1"/>
</dbReference>
<dbReference type="GO" id="GO:0008270">
    <property type="term" value="F:zinc ion binding"/>
    <property type="evidence" value="ECO:0007669"/>
    <property type="project" value="InterPro"/>
</dbReference>
<evidence type="ECO:0000256" key="4">
    <source>
        <dbReference type="ARBA" id="ARBA00023125"/>
    </source>
</evidence>
<gene>
    <name evidence="9" type="ORF">BGW36DRAFT_307264</name>
</gene>
<keyword evidence="10" id="KW-1185">Reference proteome</keyword>
<dbReference type="Pfam" id="PF04082">
    <property type="entry name" value="Fungal_trans"/>
    <property type="match status" value="1"/>
</dbReference>
<dbReference type="Proteomes" id="UP001201262">
    <property type="component" value="Unassembled WGS sequence"/>
</dbReference>
<dbReference type="InterPro" id="IPR001138">
    <property type="entry name" value="Zn2Cys6_DnaBD"/>
</dbReference>
<dbReference type="AlphaFoldDB" id="A0AAD4KFE9"/>
<keyword evidence="6" id="KW-0539">Nucleus</keyword>
<dbReference type="PROSITE" id="PS50048">
    <property type="entry name" value="ZN2_CY6_FUNGAL_2"/>
    <property type="match status" value="1"/>
</dbReference>
<proteinExistence type="predicted"/>
<dbReference type="SMART" id="SM00066">
    <property type="entry name" value="GAL4"/>
    <property type="match status" value="1"/>
</dbReference>
<dbReference type="CDD" id="cd00067">
    <property type="entry name" value="GAL4"/>
    <property type="match status" value="1"/>
</dbReference>
<comment type="caution">
    <text evidence="9">The sequence shown here is derived from an EMBL/GenBank/DDBJ whole genome shotgun (WGS) entry which is preliminary data.</text>
</comment>
<evidence type="ECO:0000256" key="7">
    <source>
        <dbReference type="SAM" id="MobiDB-lite"/>
    </source>
</evidence>
<reference evidence="9" key="1">
    <citation type="submission" date="2021-12" db="EMBL/GenBank/DDBJ databases">
        <title>Convergent genome expansion in fungi linked to evolution of root-endophyte symbiosis.</title>
        <authorList>
            <consortium name="DOE Joint Genome Institute"/>
            <person name="Ke Y.-H."/>
            <person name="Bonito G."/>
            <person name="Liao H.-L."/>
            <person name="Looney B."/>
            <person name="Rojas-Flechas A."/>
            <person name="Nash J."/>
            <person name="Hameed K."/>
            <person name="Schadt C."/>
            <person name="Martin F."/>
            <person name="Crous P.W."/>
            <person name="Miettinen O."/>
            <person name="Magnuson J.K."/>
            <person name="Labbe J."/>
            <person name="Jacobson D."/>
            <person name="Doktycz M.J."/>
            <person name="Veneault-Fourrey C."/>
            <person name="Kuo A."/>
            <person name="Mondo S."/>
            <person name="Calhoun S."/>
            <person name="Riley R."/>
            <person name="Ohm R."/>
            <person name="LaButti K."/>
            <person name="Andreopoulos B."/>
            <person name="Pangilinan J."/>
            <person name="Nolan M."/>
            <person name="Tritt A."/>
            <person name="Clum A."/>
            <person name="Lipzen A."/>
            <person name="Daum C."/>
            <person name="Barry K."/>
            <person name="Grigoriev I.V."/>
            <person name="Vilgalys R."/>
        </authorList>
    </citation>
    <scope>NUCLEOTIDE SEQUENCE</scope>
    <source>
        <strain evidence="9">PMI_201</strain>
    </source>
</reference>
<name>A0AAD4KFE9_9EURO</name>
<keyword evidence="2" id="KW-0479">Metal-binding</keyword>
<accession>A0AAD4KFE9</accession>
<dbReference type="SUPFAM" id="SSF57701">
    <property type="entry name" value="Zn2/Cys6 DNA-binding domain"/>
    <property type="match status" value="1"/>
</dbReference>
<dbReference type="GO" id="GO:0005634">
    <property type="term" value="C:nucleus"/>
    <property type="evidence" value="ECO:0007669"/>
    <property type="project" value="UniProtKB-SubCell"/>
</dbReference>
<dbReference type="PANTHER" id="PTHR31001">
    <property type="entry name" value="UNCHARACTERIZED TRANSCRIPTIONAL REGULATORY PROTEIN"/>
    <property type="match status" value="1"/>
</dbReference>
<dbReference type="GeneID" id="70242512"/>
<dbReference type="EMBL" id="JAJTJA010000014">
    <property type="protein sequence ID" value="KAH8689888.1"/>
    <property type="molecule type" value="Genomic_DNA"/>
</dbReference>
<dbReference type="GO" id="GO:0003677">
    <property type="term" value="F:DNA binding"/>
    <property type="evidence" value="ECO:0007669"/>
    <property type="project" value="UniProtKB-KW"/>
</dbReference>
<dbReference type="GO" id="GO:0000981">
    <property type="term" value="F:DNA-binding transcription factor activity, RNA polymerase II-specific"/>
    <property type="evidence" value="ECO:0007669"/>
    <property type="project" value="InterPro"/>
</dbReference>
<feature type="domain" description="Zn(2)-C6 fungal-type" evidence="8">
    <location>
        <begin position="27"/>
        <end position="56"/>
    </location>
</feature>
<evidence type="ECO:0000256" key="5">
    <source>
        <dbReference type="ARBA" id="ARBA00023163"/>
    </source>
</evidence>
<evidence type="ECO:0000256" key="6">
    <source>
        <dbReference type="ARBA" id="ARBA00023242"/>
    </source>
</evidence>
<dbReference type="Gene3D" id="4.10.240.10">
    <property type="entry name" value="Zn(2)-C6 fungal-type DNA-binding domain"/>
    <property type="match status" value="1"/>
</dbReference>
<feature type="region of interest" description="Disordered" evidence="7">
    <location>
        <begin position="1"/>
        <end position="26"/>
    </location>
</feature>
<evidence type="ECO:0000256" key="3">
    <source>
        <dbReference type="ARBA" id="ARBA00023015"/>
    </source>
</evidence>